<evidence type="ECO:0000256" key="1">
    <source>
        <dbReference type="SAM" id="MobiDB-lite"/>
    </source>
</evidence>
<feature type="region of interest" description="Disordered" evidence="1">
    <location>
        <begin position="152"/>
        <end position="187"/>
    </location>
</feature>
<evidence type="ECO:0008006" key="4">
    <source>
        <dbReference type="Google" id="ProtNLM"/>
    </source>
</evidence>
<keyword evidence="3" id="KW-1185">Reference proteome</keyword>
<dbReference type="Proteomes" id="UP000217265">
    <property type="component" value="Chromosome"/>
</dbReference>
<proteinExistence type="predicted"/>
<sequence length="248" mass="28132">MSSPRRNSPRLRRTFAFSLLAATLLLSGCVYLRLLDLKRQFARFDTHFKADTSDGVRIECLKPILLPDDVRWLGVFPETVTTDGVSEKWRVRWVKDAPPGEPETAVYDVELETRFIDDRLAYVGIPERYFAFFPKELFVSLLRSTGGARIDKSSRSAEVDNTPDPAAAEIKPPTIDSIGGMLGRPNERTTRDGLEIFRYRYRAMTPEKKAKPIEMTFAFDSATGRLQTLKAKLPTDTINFRVAPKTKP</sequence>
<name>A0A290QAA8_9BACT</name>
<dbReference type="PROSITE" id="PS51257">
    <property type="entry name" value="PROKAR_LIPOPROTEIN"/>
    <property type="match status" value="1"/>
</dbReference>
<accession>A0A290QAA8</accession>
<evidence type="ECO:0000313" key="3">
    <source>
        <dbReference type="Proteomes" id="UP000217265"/>
    </source>
</evidence>
<gene>
    <name evidence="2" type="ORF">CMV30_16710</name>
</gene>
<protein>
    <recommendedName>
        <fullName evidence="4">Lipoprotein</fullName>
    </recommendedName>
</protein>
<reference evidence="2 3" key="1">
    <citation type="submission" date="2017-09" db="EMBL/GenBank/DDBJ databases">
        <title>Complete genome sequence of Verrucomicrobial strain HZ-65, isolated from freshwater.</title>
        <authorList>
            <person name="Choi A."/>
        </authorList>
    </citation>
    <scope>NUCLEOTIDE SEQUENCE [LARGE SCALE GENOMIC DNA]</scope>
    <source>
        <strain evidence="2 3">HZ-65</strain>
    </source>
</reference>
<dbReference type="KEGG" id="vbh:CMV30_16710"/>
<dbReference type="EMBL" id="CP023344">
    <property type="protein sequence ID" value="ATC65454.1"/>
    <property type="molecule type" value="Genomic_DNA"/>
</dbReference>
<evidence type="ECO:0000313" key="2">
    <source>
        <dbReference type="EMBL" id="ATC65454.1"/>
    </source>
</evidence>
<dbReference type="OrthoDB" id="5562365at2"/>
<dbReference type="RefSeq" id="WP_096057083.1">
    <property type="nucleotide sequence ID" value="NZ_CP023344.1"/>
</dbReference>
<organism evidence="2 3">
    <name type="scientific">Nibricoccus aquaticus</name>
    <dbReference type="NCBI Taxonomy" id="2576891"/>
    <lineage>
        <taxon>Bacteria</taxon>
        <taxon>Pseudomonadati</taxon>
        <taxon>Verrucomicrobiota</taxon>
        <taxon>Opitutia</taxon>
        <taxon>Opitutales</taxon>
        <taxon>Opitutaceae</taxon>
        <taxon>Nibricoccus</taxon>
    </lineage>
</organism>
<dbReference type="AlphaFoldDB" id="A0A290QAA8"/>